<keyword evidence="2" id="KW-1185">Reference proteome</keyword>
<proteinExistence type="predicted"/>
<gene>
    <name evidence="1" type="ORF">E6C76_08860</name>
</gene>
<dbReference type="AlphaFoldDB" id="A0A4V3WC37"/>
<dbReference type="CDD" id="cd06355">
    <property type="entry name" value="PBP1_FmdD-like"/>
    <property type="match status" value="1"/>
</dbReference>
<dbReference type="OrthoDB" id="5288800at2"/>
<dbReference type="Pfam" id="PF13433">
    <property type="entry name" value="Peripla_BP_5"/>
    <property type="match status" value="1"/>
</dbReference>
<protein>
    <submittedName>
        <fullName evidence="1">ABC transporter substrate-binding protein</fullName>
    </submittedName>
</protein>
<dbReference type="GO" id="GO:0006865">
    <property type="term" value="P:amino acid transport"/>
    <property type="evidence" value="ECO:0007669"/>
    <property type="project" value="InterPro"/>
</dbReference>
<dbReference type="SUPFAM" id="SSF53822">
    <property type="entry name" value="Periplasmic binding protein-like I"/>
    <property type="match status" value="1"/>
</dbReference>
<name>A0A4V3WC37_9RHOO</name>
<dbReference type="InterPro" id="IPR017777">
    <property type="entry name" value="ABC_urea-bd_UrtA"/>
</dbReference>
<dbReference type="Proteomes" id="UP000308430">
    <property type="component" value="Unassembled WGS sequence"/>
</dbReference>
<organism evidence="1 2">
    <name type="scientific">Pseudothauera nasutitermitis</name>
    <dbReference type="NCBI Taxonomy" id="2565930"/>
    <lineage>
        <taxon>Bacteria</taxon>
        <taxon>Pseudomonadati</taxon>
        <taxon>Pseudomonadota</taxon>
        <taxon>Betaproteobacteria</taxon>
        <taxon>Rhodocyclales</taxon>
        <taxon>Zoogloeaceae</taxon>
        <taxon>Pseudothauera</taxon>
    </lineage>
</organism>
<reference evidence="1 2" key="1">
    <citation type="submission" date="2019-04" db="EMBL/GenBank/DDBJ databases">
        <title>Azoarcus nasutitermitis sp. nov. isolated from termite nest.</title>
        <authorList>
            <person name="Lin S.-Y."/>
            <person name="Hameed A."/>
            <person name="Hsu Y.-H."/>
            <person name="Young C.-C."/>
        </authorList>
    </citation>
    <scope>NUCLEOTIDE SEQUENCE [LARGE SCALE GENOMIC DNA]</scope>
    <source>
        <strain evidence="1 2">CC-YHH838</strain>
    </source>
</reference>
<dbReference type="Gene3D" id="3.40.50.2300">
    <property type="match status" value="2"/>
</dbReference>
<dbReference type="PRINTS" id="PR00337">
    <property type="entry name" value="LEUILEVALBP"/>
</dbReference>
<comment type="caution">
    <text evidence="1">The sequence shown here is derived from an EMBL/GenBank/DDBJ whole genome shotgun (WGS) entry which is preliminary data.</text>
</comment>
<dbReference type="EMBL" id="SSOC01000003">
    <property type="protein sequence ID" value="THF65665.1"/>
    <property type="molecule type" value="Genomic_DNA"/>
</dbReference>
<dbReference type="PANTHER" id="PTHR47628">
    <property type="match status" value="1"/>
</dbReference>
<dbReference type="RefSeq" id="WP_136347871.1">
    <property type="nucleotide sequence ID" value="NZ_SSOC01000003.1"/>
</dbReference>
<evidence type="ECO:0000313" key="1">
    <source>
        <dbReference type="EMBL" id="THF65665.1"/>
    </source>
</evidence>
<evidence type="ECO:0000313" key="2">
    <source>
        <dbReference type="Proteomes" id="UP000308430"/>
    </source>
</evidence>
<dbReference type="PANTHER" id="PTHR47628:SF1">
    <property type="entry name" value="ALIPHATIC AMIDASE EXPRESSION-REGULATING PROTEIN"/>
    <property type="match status" value="1"/>
</dbReference>
<dbReference type="InterPro" id="IPR000709">
    <property type="entry name" value="Leu_Ile_Val-bd"/>
</dbReference>
<accession>A0A4V3WC37</accession>
<dbReference type="InterPro" id="IPR028082">
    <property type="entry name" value="Peripla_BP_I"/>
</dbReference>
<sequence length="418" mass="46043">MQSLLLYPFRSPLRLSLFALAAAALAFTVLRPDRPQPLRVGVVHALSGAMADSEYVLVDALRLAAEEINTAGGVLGRPVELIVADSRSDWEHAAAEADRLITRERVSALFGCWTSACRKALLPVVERHRHLLFYPLQFEGMEQSQHIVYLGAAPNQQIIPGARWAIQRHGPRIFLLGSDYVFPRMANRLIRDLTTTTGSSVVGEAYLPAGADDAAFALVTEELRRNAPDVVLNTLYGDANRRFFAALAEAGLGEQPVVSFSMGEPELATFGLPRAHPAHHAVWGYFQSLEDPANQRFVERFQARYGQHRVLSDPMVTSYNALRLWAATAEKVGTDEPQQVDLAIPRMSIDGPTGIVALDSTTRHAWRRVFIGRARADGQFDVVELSEAPVRPTPFPAYRGRRGLLRAAQDPNAPAAVR</sequence>